<gene>
    <name evidence="1" type="ORF">NPRO_22620</name>
</gene>
<accession>A0A809S650</accession>
<protein>
    <submittedName>
        <fullName evidence="1">Uncharacterized protein</fullName>
    </submittedName>
</protein>
<reference evidence="1" key="1">
    <citation type="journal article" name="DNA Res.">
        <title>The physiological potential of anammox bacteria as revealed by their core genome structure.</title>
        <authorList>
            <person name="Okubo T."/>
            <person name="Toyoda A."/>
            <person name="Fukuhara K."/>
            <person name="Uchiyama I."/>
            <person name="Harigaya Y."/>
            <person name="Kuroiwa M."/>
            <person name="Suzuki T."/>
            <person name="Murakami Y."/>
            <person name="Suwa Y."/>
            <person name="Takami H."/>
        </authorList>
    </citation>
    <scope>NUCLEOTIDE SEQUENCE</scope>
    <source>
        <strain evidence="1">317325-2</strain>
    </source>
</reference>
<organism evidence="1 2">
    <name type="scientific">Candidatus Nitrosymbiomonas proteolyticus</name>
    <dbReference type="NCBI Taxonomy" id="2608984"/>
    <lineage>
        <taxon>Bacteria</taxon>
        <taxon>Bacillati</taxon>
        <taxon>Armatimonadota</taxon>
        <taxon>Armatimonadota incertae sedis</taxon>
        <taxon>Candidatus Nitrosymbiomonas</taxon>
    </lineage>
</organism>
<dbReference type="Proteomes" id="UP000662873">
    <property type="component" value="Chromosome"/>
</dbReference>
<name>A0A809S650_9BACT</name>
<evidence type="ECO:0000313" key="1">
    <source>
        <dbReference type="EMBL" id="BBO24667.1"/>
    </source>
</evidence>
<proteinExistence type="predicted"/>
<evidence type="ECO:0000313" key="2">
    <source>
        <dbReference type="Proteomes" id="UP000662873"/>
    </source>
</evidence>
<sequence>MFLGAAASGLIGSTVYTAKRAEISRKRAVVLAVMKNELEAARAAAKTSSLSPSTRTVTYSNGGKLANASGTALPTDGLPMSTISIADKVTVTRKVTAISGVPKLFQVEVTGAWEGDSSYASTGSKTLTLTAQVRVGE</sequence>
<dbReference type="EMBL" id="AP021858">
    <property type="protein sequence ID" value="BBO24667.1"/>
    <property type="molecule type" value="Genomic_DNA"/>
</dbReference>
<dbReference type="AlphaFoldDB" id="A0A809S650"/>
<dbReference type="KEGG" id="npy:NPRO_22620"/>